<evidence type="ECO:0000256" key="2">
    <source>
        <dbReference type="ARBA" id="ARBA00022741"/>
    </source>
</evidence>
<evidence type="ECO:0000256" key="3">
    <source>
        <dbReference type="ARBA" id="ARBA00022840"/>
    </source>
</evidence>
<dbReference type="GO" id="GO:0005524">
    <property type="term" value="F:ATP binding"/>
    <property type="evidence" value="ECO:0007669"/>
    <property type="project" value="UniProtKB-KW"/>
</dbReference>
<keyword evidence="2" id="KW-0547">Nucleotide-binding</keyword>
<dbReference type="FunFam" id="3.40.50.300:FF:000398">
    <property type="entry name" value="Type IV pilus assembly ATPase PilB"/>
    <property type="match status" value="1"/>
</dbReference>
<proteinExistence type="inferred from homology"/>
<dbReference type="CDD" id="cd01129">
    <property type="entry name" value="PulE-GspE-like"/>
    <property type="match status" value="1"/>
</dbReference>
<dbReference type="InterPro" id="IPR027417">
    <property type="entry name" value="P-loop_NTPase"/>
</dbReference>
<evidence type="ECO:0000256" key="4">
    <source>
        <dbReference type="SAM" id="MobiDB-lite"/>
    </source>
</evidence>
<dbReference type="Gene3D" id="3.40.50.300">
    <property type="entry name" value="P-loop containing nucleotide triphosphate hydrolases"/>
    <property type="match status" value="1"/>
</dbReference>
<reference evidence="6 7" key="2">
    <citation type="submission" date="2019-02" db="EMBL/GenBank/DDBJ databases">
        <title>'Lichenibacterium ramalinii' gen. nov. sp. nov., 'Lichenibacterium minor' gen. nov. sp. nov.</title>
        <authorList>
            <person name="Pankratov T."/>
        </authorList>
    </citation>
    <scope>NUCLEOTIDE SEQUENCE [LARGE SCALE GENOMIC DNA]</scope>
    <source>
        <strain evidence="6 7">RmlP001</strain>
    </source>
</reference>
<sequence length="560" mass="59018">MDHRAFAEKMVNGGLLAAAQAEPTRAGAGGRVSWGKHFLAASRLTPAAFADLMARTEGLPRASLDAMRRGTSLAGEFSVPFLHEVGLFPYRDADGSPRLAAADPFDADAIDAVAVTLGGAVTLEIASFEDVEIALDAAVRAEAGEGTDGAGEAGRGEDAGDNSDSLRDLASGAPVVRALDEVFDQAVALRASDIHVEPLGRDVQVRVRVDGVLRVIPAPRAAPARALVSRIKILAGLNIAEHRQPQDGRMRITVRSRDFDVRVATMPTTRGEAAILRLLDRGGRLVAFADLGFNARDRSVLTDKLTQPHGMIVVTGPTGSGKTTTLTAALASLNDSTRKILTVEDPVEYEIPGVNQSQVRPAVGLTFATALRAFMRQDPDVIMVGEVRDPETAKIAVQASLTGHLVLTTLHTNTAAAAVTRLVDIGVERYLIASTLSAVVGQRLIRTLCVDCRRPVTVGPSDAERNPRIVGLGLAPGTAIFEPVGCERCGGTGYRGRRAIFECLEVTEAVRREILGGADDAAIERAGIAGGMATLVDDGKARCLEGVTSVDEVFRVAALR</sequence>
<keyword evidence="7" id="KW-1185">Reference proteome</keyword>
<dbReference type="Proteomes" id="UP000289411">
    <property type="component" value="Unassembled WGS sequence"/>
</dbReference>
<dbReference type="OrthoDB" id="9804785at2"/>
<dbReference type="InterPro" id="IPR003593">
    <property type="entry name" value="AAA+_ATPase"/>
</dbReference>
<dbReference type="Gene3D" id="3.30.450.90">
    <property type="match status" value="1"/>
</dbReference>
<reference evidence="6 7" key="1">
    <citation type="submission" date="2018-09" db="EMBL/GenBank/DDBJ databases">
        <authorList>
            <person name="Grouzdev D.S."/>
            <person name="Krutkina M.S."/>
        </authorList>
    </citation>
    <scope>NUCLEOTIDE SEQUENCE [LARGE SCALE GENOMIC DNA]</scope>
    <source>
        <strain evidence="6 7">RmlP001</strain>
    </source>
</reference>
<dbReference type="SUPFAM" id="SSF160246">
    <property type="entry name" value="EspE N-terminal domain-like"/>
    <property type="match status" value="1"/>
</dbReference>
<dbReference type="AlphaFoldDB" id="A0A4Q2R7X9"/>
<comment type="similarity">
    <text evidence="1">Belongs to the GSP E family.</text>
</comment>
<dbReference type="Pfam" id="PF05157">
    <property type="entry name" value="MshEN"/>
    <property type="match status" value="1"/>
</dbReference>
<dbReference type="PROSITE" id="PS00662">
    <property type="entry name" value="T2SP_E"/>
    <property type="match status" value="1"/>
</dbReference>
<comment type="caution">
    <text evidence="6">The sequence shown here is derived from an EMBL/GenBank/DDBJ whole genome shotgun (WGS) entry which is preliminary data.</text>
</comment>
<accession>A0A4Q2R7X9</accession>
<organism evidence="6 7">
    <name type="scientific">Lichenibacterium ramalinae</name>
    <dbReference type="NCBI Taxonomy" id="2316527"/>
    <lineage>
        <taxon>Bacteria</taxon>
        <taxon>Pseudomonadati</taxon>
        <taxon>Pseudomonadota</taxon>
        <taxon>Alphaproteobacteria</taxon>
        <taxon>Hyphomicrobiales</taxon>
        <taxon>Lichenihabitantaceae</taxon>
        <taxon>Lichenibacterium</taxon>
    </lineage>
</organism>
<feature type="domain" description="Bacterial type II secretion system protein E" evidence="5">
    <location>
        <begin position="375"/>
        <end position="389"/>
    </location>
</feature>
<dbReference type="PANTHER" id="PTHR30258:SF2">
    <property type="entry name" value="COMG OPERON PROTEIN 1"/>
    <property type="match status" value="1"/>
</dbReference>
<dbReference type="EMBL" id="QYBC01000017">
    <property type="protein sequence ID" value="RYB02781.1"/>
    <property type="molecule type" value="Genomic_DNA"/>
</dbReference>
<gene>
    <name evidence="6" type="ORF">D3272_18900</name>
</gene>
<dbReference type="GO" id="GO:0005886">
    <property type="term" value="C:plasma membrane"/>
    <property type="evidence" value="ECO:0007669"/>
    <property type="project" value="TreeGrafter"/>
</dbReference>
<feature type="region of interest" description="Disordered" evidence="4">
    <location>
        <begin position="144"/>
        <end position="167"/>
    </location>
</feature>
<dbReference type="GO" id="GO:0016887">
    <property type="term" value="F:ATP hydrolysis activity"/>
    <property type="evidence" value="ECO:0007669"/>
    <property type="project" value="TreeGrafter"/>
</dbReference>
<dbReference type="InterPro" id="IPR007831">
    <property type="entry name" value="T2SS_GspE_N"/>
</dbReference>
<keyword evidence="3" id="KW-0067">ATP-binding</keyword>
<dbReference type="SUPFAM" id="SSF52540">
    <property type="entry name" value="P-loop containing nucleoside triphosphate hydrolases"/>
    <property type="match status" value="1"/>
</dbReference>
<protein>
    <submittedName>
        <fullName evidence="6">Type II/IV secretion system protein</fullName>
    </submittedName>
</protein>
<dbReference type="PANTHER" id="PTHR30258">
    <property type="entry name" value="TYPE II SECRETION SYSTEM PROTEIN GSPE-RELATED"/>
    <property type="match status" value="1"/>
</dbReference>
<dbReference type="Gene3D" id="3.30.300.160">
    <property type="entry name" value="Type II secretion system, protein E, N-terminal domain"/>
    <property type="match status" value="1"/>
</dbReference>
<evidence type="ECO:0000256" key="1">
    <source>
        <dbReference type="ARBA" id="ARBA00006611"/>
    </source>
</evidence>
<evidence type="ECO:0000313" key="6">
    <source>
        <dbReference type="EMBL" id="RYB02781.1"/>
    </source>
</evidence>
<name>A0A4Q2R7X9_9HYPH</name>
<dbReference type="Pfam" id="PF00437">
    <property type="entry name" value="T2SSE"/>
    <property type="match status" value="1"/>
</dbReference>
<dbReference type="SMART" id="SM00382">
    <property type="entry name" value="AAA"/>
    <property type="match status" value="1"/>
</dbReference>
<dbReference type="InterPro" id="IPR037257">
    <property type="entry name" value="T2SS_E_N_sf"/>
</dbReference>
<evidence type="ECO:0000259" key="5">
    <source>
        <dbReference type="PROSITE" id="PS00662"/>
    </source>
</evidence>
<evidence type="ECO:0000313" key="7">
    <source>
        <dbReference type="Proteomes" id="UP000289411"/>
    </source>
</evidence>
<dbReference type="InterPro" id="IPR001482">
    <property type="entry name" value="T2SS/T4SS_dom"/>
</dbReference>